<keyword evidence="2" id="KW-1185">Reference proteome</keyword>
<name>A0A1N6GVH7_9PROT</name>
<dbReference type="STRING" id="44575.SAMN05216419_100292"/>
<dbReference type="AlphaFoldDB" id="A0A1N6GVH7"/>
<organism evidence="1 2">
    <name type="scientific">Nitrosomonas cryotolerans ATCC 49181</name>
    <dbReference type="NCBI Taxonomy" id="1131553"/>
    <lineage>
        <taxon>Bacteria</taxon>
        <taxon>Pseudomonadati</taxon>
        <taxon>Pseudomonadota</taxon>
        <taxon>Betaproteobacteria</taxon>
        <taxon>Nitrosomonadales</taxon>
        <taxon>Nitrosomonadaceae</taxon>
        <taxon>Nitrosomonas</taxon>
    </lineage>
</organism>
<evidence type="ECO:0000313" key="2">
    <source>
        <dbReference type="Proteomes" id="UP000185062"/>
    </source>
</evidence>
<dbReference type="EMBL" id="FSRO01000001">
    <property type="protein sequence ID" value="SIO11528.1"/>
    <property type="molecule type" value="Genomic_DNA"/>
</dbReference>
<dbReference type="Proteomes" id="UP000185062">
    <property type="component" value="Unassembled WGS sequence"/>
</dbReference>
<gene>
    <name evidence="1" type="ORF">SAMN02743940_0884</name>
</gene>
<dbReference type="RefSeq" id="WP_177183563.1">
    <property type="nucleotide sequence ID" value="NZ_FSRO01000001.1"/>
</dbReference>
<evidence type="ECO:0008006" key="3">
    <source>
        <dbReference type="Google" id="ProtNLM"/>
    </source>
</evidence>
<protein>
    <recommendedName>
        <fullName evidence="3">Transposase</fullName>
    </recommendedName>
</protein>
<reference evidence="1 2" key="1">
    <citation type="submission" date="2016-12" db="EMBL/GenBank/DDBJ databases">
        <authorList>
            <person name="Song W.-J."/>
            <person name="Kurnit D.M."/>
        </authorList>
    </citation>
    <scope>NUCLEOTIDE SEQUENCE [LARGE SCALE GENOMIC DNA]</scope>
    <source>
        <strain evidence="1 2">ATCC 49181</strain>
    </source>
</reference>
<evidence type="ECO:0000313" key="1">
    <source>
        <dbReference type="EMBL" id="SIO11528.1"/>
    </source>
</evidence>
<accession>A0A1N6GVH7</accession>
<sequence>MSKKRMQYSTEFKVKIALAAIRGEEAVPLHSLSTPADKTKTQQHHVLILLF</sequence>
<proteinExistence type="predicted"/>